<evidence type="ECO:0000256" key="7">
    <source>
        <dbReference type="RuleBase" id="RU003346"/>
    </source>
</evidence>
<evidence type="ECO:0000256" key="5">
    <source>
        <dbReference type="ARBA" id="ARBA00022989"/>
    </source>
</evidence>
<keyword evidence="6 8" id="KW-0472">Membrane</keyword>
<dbReference type="Pfam" id="PF00083">
    <property type="entry name" value="Sugar_tr"/>
    <property type="match status" value="1"/>
</dbReference>
<dbReference type="PROSITE" id="PS00216">
    <property type="entry name" value="SUGAR_TRANSPORT_1"/>
    <property type="match status" value="2"/>
</dbReference>
<dbReference type="PANTHER" id="PTHR48020">
    <property type="entry name" value="PROTON MYO-INOSITOL COTRANSPORTER"/>
    <property type="match status" value="1"/>
</dbReference>
<evidence type="ECO:0000313" key="10">
    <source>
        <dbReference type="EMBL" id="MFC7580917.1"/>
    </source>
</evidence>
<feature type="transmembrane region" description="Helical" evidence="8">
    <location>
        <begin position="351"/>
        <end position="373"/>
    </location>
</feature>
<dbReference type="PROSITE" id="PS00217">
    <property type="entry name" value="SUGAR_TRANSPORT_2"/>
    <property type="match status" value="1"/>
</dbReference>
<sequence>MSVSTTSAKMHPAVRRARHRAVWASVVASISGLMFGWDAMALNVIKNALAYHTKAGNGLIGFAVAFGVLTAVLGAFIAGRLSDKIGRKIIMEIAAILFIISSVGTAFIGSSMGLFFFWRFFSGLAMGAAMTIAPAYISEIAPADLRGTLVSLRQFMLIIGLFVCGLLGDNLLAAAAEPSGDAPKSTSVLHFMGIGLEVWQWAFLSVAVGGIIYFISAQFIPESPRYLISVGKLDEAHKVLSDTIGDVDGSVDVRVEEIHKSLGSDDHRGFEVLLNKSGRNLQRVVWIGVILAALQQFVGINAIFYYSTTIFATLGFGEAAALQQTLILTGCKVAAIILGMILVDRVGRRPLLLFGSISMFLALLATAAIMLSAPKVTGADGSTTPDLASHPGLAVLALIALCLYVFSYAGTWGPIMWVLIGEMFPNRIRGAATSVAGAAEWMSNFVVTLTFPVLAAWSIGTTYAIYAVVAFVSIIFVLKVVPETKNMELEEMDKLGN</sequence>
<evidence type="ECO:0000256" key="2">
    <source>
        <dbReference type="ARBA" id="ARBA00010992"/>
    </source>
</evidence>
<comment type="caution">
    <text evidence="10">The sequence shown here is derived from an EMBL/GenBank/DDBJ whole genome shotgun (WGS) entry which is preliminary data.</text>
</comment>
<accession>A0ABW2SLG1</accession>
<keyword evidence="5 8" id="KW-1133">Transmembrane helix</keyword>
<dbReference type="InterPro" id="IPR005829">
    <property type="entry name" value="Sugar_transporter_CS"/>
</dbReference>
<dbReference type="SUPFAM" id="SSF103473">
    <property type="entry name" value="MFS general substrate transporter"/>
    <property type="match status" value="1"/>
</dbReference>
<dbReference type="RefSeq" id="WP_380973546.1">
    <property type="nucleotide sequence ID" value="NZ_JBHTEF010000001.1"/>
</dbReference>
<reference evidence="11" key="1">
    <citation type="journal article" date="2019" name="Int. J. Syst. Evol. Microbiol.">
        <title>The Global Catalogue of Microorganisms (GCM) 10K type strain sequencing project: providing services to taxonomists for standard genome sequencing and annotation.</title>
        <authorList>
            <consortium name="The Broad Institute Genomics Platform"/>
            <consortium name="The Broad Institute Genome Sequencing Center for Infectious Disease"/>
            <person name="Wu L."/>
            <person name="Ma J."/>
        </authorList>
    </citation>
    <scope>NUCLEOTIDE SEQUENCE [LARGE SCALE GENOMIC DNA]</scope>
    <source>
        <strain evidence="11">CCUG 56698</strain>
    </source>
</reference>
<proteinExistence type="inferred from homology"/>
<feature type="transmembrane region" description="Helical" evidence="8">
    <location>
        <begin position="188"/>
        <end position="215"/>
    </location>
</feature>
<feature type="transmembrane region" description="Helical" evidence="8">
    <location>
        <begin position="149"/>
        <end position="168"/>
    </location>
</feature>
<dbReference type="InterPro" id="IPR020846">
    <property type="entry name" value="MFS_dom"/>
</dbReference>
<evidence type="ECO:0000256" key="1">
    <source>
        <dbReference type="ARBA" id="ARBA00004651"/>
    </source>
</evidence>
<feature type="transmembrane region" description="Helical" evidence="8">
    <location>
        <begin position="284"/>
        <end position="306"/>
    </location>
</feature>
<feature type="transmembrane region" description="Helical" evidence="8">
    <location>
        <begin position="393"/>
        <end position="420"/>
    </location>
</feature>
<feature type="transmembrane region" description="Helical" evidence="8">
    <location>
        <begin position="89"/>
        <end position="110"/>
    </location>
</feature>
<dbReference type="PROSITE" id="PS50850">
    <property type="entry name" value="MFS"/>
    <property type="match status" value="1"/>
</dbReference>
<name>A0ABW2SLG1_9ACTO</name>
<comment type="subcellular location">
    <subcellularLocation>
        <location evidence="1">Cell membrane</location>
        <topology evidence="1">Multi-pass membrane protein</topology>
    </subcellularLocation>
</comment>
<evidence type="ECO:0000259" key="9">
    <source>
        <dbReference type="PROSITE" id="PS50850"/>
    </source>
</evidence>
<dbReference type="InterPro" id="IPR050814">
    <property type="entry name" value="Myo-inositol_Transporter"/>
</dbReference>
<keyword evidence="4 8" id="KW-0812">Transmembrane</keyword>
<dbReference type="Gene3D" id="1.20.1250.20">
    <property type="entry name" value="MFS general substrate transporter like domains"/>
    <property type="match status" value="2"/>
</dbReference>
<evidence type="ECO:0000256" key="3">
    <source>
        <dbReference type="ARBA" id="ARBA00022448"/>
    </source>
</evidence>
<protein>
    <submittedName>
        <fullName evidence="10">Sugar porter family MFS transporter</fullName>
    </submittedName>
</protein>
<dbReference type="PRINTS" id="PR00171">
    <property type="entry name" value="SUGRTRNSPORT"/>
</dbReference>
<feature type="domain" description="Major facilitator superfamily (MFS) profile" evidence="9">
    <location>
        <begin position="24"/>
        <end position="485"/>
    </location>
</feature>
<feature type="transmembrane region" description="Helical" evidence="8">
    <location>
        <begin position="432"/>
        <end position="457"/>
    </location>
</feature>
<dbReference type="PANTHER" id="PTHR48020:SF12">
    <property type="entry name" value="PROTON MYO-INOSITOL COTRANSPORTER"/>
    <property type="match status" value="1"/>
</dbReference>
<organism evidence="10 11">
    <name type="scientific">Schaalia naturae</name>
    <dbReference type="NCBI Taxonomy" id="635203"/>
    <lineage>
        <taxon>Bacteria</taxon>
        <taxon>Bacillati</taxon>
        <taxon>Actinomycetota</taxon>
        <taxon>Actinomycetes</taxon>
        <taxon>Actinomycetales</taxon>
        <taxon>Actinomycetaceae</taxon>
        <taxon>Schaalia</taxon>
    </lineage>
</organism>
<dbReference type="Proteomes" id="UP001596527">
    <property type="component" value="Unassembled WGS sequence"/>
</dbReference>
<feature type="transmembrane region" description="Helical" evidence="8">
    <location>
        <begin position="463"/>
        <end position="481"/>
    </location>
</feature>
<comment type="similarity">
    <text evidence="2 7">Belongs to the major facilitator superfamily. Sugar transporter (TC 2.A.1.1) family.</text>
</comment>
<dbReference type="NCBIfam" id="TIGR00879">
    <property type="entry name" value="SP"/>
    <property type="match status" value="1"/>
</dbReference>
<evidence type="ECO:0000256" key="8">
    <source>
        <dbReference type="SAM" id="Phobius"/>
    </source>
</evidence>
<feature type="transmembrane region" description="Helical" evidence="8">
    <location>
        <begin position="116"/>
        <end position="137"/>
    </location>
</feature>
<feature type="transmembrane region" description="Helical" evidence="8">
    <location>
        <begin position="326"/>
        <end position="344"/>
    </location>
</feature>
<gene>
    <name evidence="10" type="ORF">ACFQWG_06865</name>
</gene>
<dbReference type="InterPro" id="IPR005828">
    <property type="entry name" value="MFS_sugar_transport-like"/>
</dbReference>
<evidence type="ECO:0000256" key="4">
    <source>
        <dbReference type="ARBA" id="ARBA00022692"/>
    </source>
</evidence>
<dbReference type="InterPro" id="IPR003663">
    <property type="entry name" value="Sugar/inositol_transpt"/>
</dbReference>
<keyword evidence="3 7" id="KW-0813">Transport</keyword>
<evidence type="ECO:0000256" key="6">
    <source>
        <dbReference type="ARBA" id="ARBA00023136"/>
    </source>
</evidence>
<dbReference type="InterPro" id="IPR036259">
    <property type="entry name" value="MFS_trans_sf"/>
</dbReference>
<feature type="transmembrane region" description="Helical" evidence="8">
    <location>
        <begin position="21"/>
        <end position="39"/>
    </location>
</feature>
<dbReference type="EMBL" id="JBHTEF010000001">
    <property type="protein sequence ID" value="MFC7580917.1"/>
    <property type="molecule type" value="Genomic_DNA"/>
</dbReference>
<evidence type="ECO:0000313" key="11">
    <source>
        <dbReference type="Proteomes" id="UP001596527"/>
    </source>
</evidence>
<keyword evidence="11" id="KW-1185">Reference proteome</keyword>
<feature type="transmembrane region" description="Helical" evidence="8">
    <location>
        <begin position="59"/>
        <end position="77"/>
    </location>
</feature>